<comment type="caution">
    <text evidence="2">The sequence shown here is derived from an EMBL/GenBank/DDBJ whole genome shotgun (WGS) entry which is preliminary data.</text>
</comment>
<dbReference type="Proteomes" id="UP000467305">
    <property type="component" value="Unassembled WGS sequence"/>
</dbReference>
<evidence type="ECO:0000256" key="1">
    <source>
        <dbReference type="SAM" id="Phobius"/>
    </source>
</evidence>
<feature type="transmembrane region" description="Helical" evidence="1">
    <location>
        <begin position="6"/>
        <end position="25"/>
    </location>
</feature>
<evidence type="ECO:0000313" key="2">
    <source>
        <dbReference type="EMBL" id="KAB1159748.1"/>
    </source>
</evidence>
<dbReference type="EMBL" id="WAAU01000008">
    <property type="protein sequence ID" value="KAB1159748.1"/>
    <property type="molecule type" value="Genomic_DNA"/>
</dbReference>
<keyword evidence="1" id="KW-0812">Transmembrane</keyword>
<feature type="transmembrane region" description="Helical" evidence="1">
    <location>
        <begin position="51"/>
        <end position="69"/>
    </location>
</feature>
<dbReference type="AlphaFoldDB" id="A0A7J5AQ48"/>
<protein>
    <submittedName>
        <fullName evidence="2">Uncharacterized protein</fullName>
    </submittedName>
</protein>
<organism evidence="2 3">
    <name type="scientific">Tenacibaculum aiptasiae</name>
    <dbReference type="NCBI Taxonomy" id="426481"/>
    <lineage>
        <taxon>Bacteria</taxon>
        <taxon>Pseudomonadati</taxon>
        <taxon>Bacteroidota</taxon>
        <taxon>Flavobacteriia</taxon>
        <taxon>Flavobacteriales</taxon>
        <taxon>Flavobacteriaceae</taxon>
        <taxon>Tenacibaculum</taxon>
    </lineage>
</organism>
<keyword evidence="3" id="KW-1185">Reference proteome</keyword>
<keyword evidence="1" id="KW-0472">Membrane</keyword>
<name>A0A7J5AQ48_9FLAO</name>
<evidence type="ECO:0000313" key="3">
    <source>
        <dbReference type="Proteomes" id="UP000467305"/>
    </source>
</evidence>
<gene>
    <name evidence="2" type="ORF">F7018_05415</name>
</gene>
<proteinExistence type="predicted"/>
<sequence>MVHFFLLGVALLGMSFLVLLLFILWKKDNNFSYAEALLFLIRKIIKGFDKYVFPTLMGLVYYSLIVYIYDYIINL</sequence>
<reference evidence="2 3" key="1">
    <citation type="submission" date="2019-09" db="EMBL/GenBank/DDBJ databases">
        <authorList>
            <person name="Cao W.R."/>
        </authorList>
    </citation>
    <scope>NUCLEOTIDE SEQUENCE [LARGE SCALE GENOMIC DNA]</scope>
    <source>
        <strain evidence="3">a4</strain>
    </source>
</reference>
<keyword evidence="1" id="KW-1133">Transmembrane helix</keyword>
<accession>A0A7J5AQ48</accession>